<dbReference type="Gene3D" id="1.25.40.20">
    <property type="entry name" value="Ankyrin repeat-containing domain"/>
    <property type="match status" value="1"/>
</dbReference>
<dbReference type="Pfam" id="PF07714">
    <property type="entry name" value="PK_Tyr_Ser-Thr"/>
    <property type="match status" value="1"/>
</dbReference>
<dbReference type="PIRSF" id="PIRSF000654">
    <property type="entry name" value="Integrin-linked_kinase"/>
    <property type="match status" value="1"/>
</dbReference>
<keyword evidence="5" id="KW-0067">ATP-binding</keyword>
<dbReference type="PROSITE" id="PS50297">
    <property type="entry name" value="ANK_REP_REGION"/>
    <property type="match status" value="1"/>
</dbReference>
<evidence type="ECO:0000313" key="9">
    <source>
        <dbReference type="Proteomes" id="UP000283530"/>
    </source>
</evidence>
<feature type="domain" description="Protein kinase" evidence="7">
    <location>
        <begin position="199"/>
        <end position="566"/>
    </location>
</feature>
<dbReference type="EMBL" id="QPKB01000001">
    <property type="protein sequence ID" value="RWR71898.1"/>
    <property type="molecule type" value="Genomic_DNA"/>
</dbReference>
<protein>
    <submittedName>
        <fullName evidence="8">Protein kinase domain-containing protein</fullName>
    </submittedName>
</protein>
<keyword evidence="9" id="KW-1185">Reference proteome</keyword>
<dbReference type="AlphaFoldDB" id="A0A443N042"/>
<dbReference type="GO" id="GO:0004674">
    <property type="term" value="F:protein serine/threonine kinase activity"/>
    <property type="evidence" value="ECO:0007669"/>
    <property type="project" value="TreeGrafter"/>
</dbReference>
<dbReference type="GO" id="GO:0005524">
    <property type="term" value="F:ATP binding"/>
    <property type="evidence" value="ECO:0007669"/>
    <property type="project" value="UniProtKB-KW"/>
</dbReference>
<accession>A0A443N042</accession>
<proteinExistence type="inferred from homology"/>
<keyword evidence="4 8" id="KW-0418">Kinase</keyword>
<evidence type="ECO:0000256" key="3">
    <source>
        <dbReference type="ARBA" id="ARBA00022741"/>
    </source>
</evidence>
<dbReference type="InterPro" id="IPR001245">
    <property type="entry name" value="Ser-Thr/Tyr_kinase_cat_dom"/>
</dbReference>
<evidence type="ECO:0000256" key="4">
    <source>
        <dbReference type="ARBA" id="ARBA00022777"/>
    </source>
</evidence>
<dbReference type="Gene3D" id="1.10.510.10">
    <property type="entry name" value="Transferase(Phosphotransferase) domain 1"/>
    <property type="match status" value="1"/>
</dbReference>
<name>A0A443N042_9MAGN</name>
<dbReference type="PROSITE" id="PS50088">
    <property type="entry name" value="ANK_REPEAT"/>
    <property type="match status" value="1"/>
</dbReference>
<evidence type="ECO:0000256" key="5">
    <source>
        <dbReference type="ARBA" id="ARBA00022840"/>
    </source>
</evidence>
<dbReference type="FunFam" id="1.25.40.20:FF:000211">
    <property type="entry name" value="Integrin-linked protein kinase 1"/>
    <property type="match status" value="1"/>
</dbReference>
<dbReference type="OrthoDB" id="122279at2759"/>
<dbReference type="STRING" id="337451.A0A443N042"/>
<dbReference type="SUPFAM" id="SSF56112">
    <property type="entry name" value="Protein kinase-like (PK-like)"/>
    <property type="match status" value="1"/>
</dbReference>
<dbReference type="SUPFAM" id="SSF48403">
    <property type="entry name" value="Ankyrin repeat"/>
    <property type="match status" value="1"/>
</dbReference>
<dbReference type="SMART" id="SM00248">
    <property type="entry name" value="ANK"/>
    <property type="match status" value="2"/>
</dbReference>
<keyword evidence="2" id="KW-0808">Transferase</keyword>
<sequence length="584" mass="66256">MEIVGQLKRSISRQLSMTKSGRFSFRRQSSLEARRMRFSFGRQSSLDPTRRNPVVEELTVPENLDATMQLLFMASRGDAKGVEDLLGDGIDVNSIDLDGRTALHIAACEGHVDVVKLLVGRRANIDARDRWGSTAAADAKYYGNVEVYNFLKARGAKLPKIRKTPMVVSNPHEVPEYELNPLELQVRRVDGIWKACSFFPSLLSSSIAINGSYQVAKWNGTKVSVKILDKDSSLDPDSINAFKQELTLLQKVRHPNVVQFVGAVTQNLPMMIVSDYHAKGDLGSYLLSKTRLKPSKALRFALDIARQLKAFVNGVRGMNYLHECKPDPIIHCDLKPKNIFLDSGGQLKVAGFGSIKLSKLSPDRAKLAHGAQIDHSNLYIAPEVYRDEIFDRSVDTFSFGLILYEMTEGAQPLQPYSPEDAAKMICLEGARPSFKLKSKYYPPDLKEDFVSMMPKVMLRLRFPSNANMWLHAISEIQTCWPAVWSMDHLFVSPFILWWLLFFPHSKLPLKNYVLNELCKCLFVLVDFSIIPFGFIVVFKLIGECWDPEPLVRPTFSEIIVRLDRIFATCNKQGWWKDTFKLPWK</sequence>
<keyword evidence="3" id="KW-0547">Nucleotide-binding</keyword>
<dbReference type="SMART" id="SM00220">
    <property type="entry name" value="S_TKc"/>
    <property type="match status" value="1"/>
</dbReference>
<evidence type="ECO:0000256" key="6">
    <source>
        <dbReference type="PROSITE-ProRule" id="PRU00023"/>
    </source>
</evidence>
<gene>
    <name evidence="8" type="ORF">CKAN_00008200</name>
</gene>
<feature type="repeat" description="ANK" evidence="6">
    <location>
        <begin position="98"/>
        <end position="130"/>
    </location>
</feature>
<dbReference type="PANTHER" id="PTHR44329:SF7">
    <property type="entry name" value="OS02G0608500 PROTEIN"/>
    <property type="match status" value="1"/>
</dbReference>
<evidence type="ECO:0000256" key="2">
    <source>
        <dbReference type="ARBA" id="ARBA00022679"/>
    </source>
</evidence>
<evidence type="ECO:0000259" key="7">
    <source>
        <dbReference type="PROSITE" id="PS50011"/>
    </source>
</evidence>
<organism evidence="8 9">
    <name type="scientific">Cinnamomum micranthum f. kanehirae</name>
    <dbReference type="NCBI Taxonomy" id="337451"/>
    <lineage>
        <taxon>Eukaryota</taxon>
        <taxon>Viridiplantae</taxon>
        <taxon>Streptophyta</taxon>
        <taxon>Embryophyta</taxon>
        <taxon>Tracheophyta</taxon>
        <taxon>Spermatophyta</taxon>
        <taxon>Magnoliopsida</taxon>
        <taxon>Magnoliidae</taxon>
        <taxon>Laurales</taxon>
        <taxon>Lauraceae</taxon>
        <taxon>Cinnamomum</taxon>
    </lineage>
</organism>
<dbReference type="PROSITE" id="PS00108">
    <property type="entry name" value="PROTEIN_KINASE_ST"/>
    <property type="match status" value="1"/>
</dbReference>
<dbReference type="InterPro" id="IPR008271">
    <property type="entry name" value="Ser/Thr_kinase_AS"/>
</dbReference>
<dbReference type="InterPro" id="IPR002110">
    <property type="entry name" value="Ankyrin_rpt"/>
</dbReference>
<dbReference type="Pfam" id="PF12796">
    <property type="entry name" value="Ank_2"/>
    <property type="match status" value="1"/>
</dbReference>
<dbReference type="PANTHER" id="PTHR44329">
    <property type="entry name" value="SERINE/THREONINE-PROTEIN KINASE TNNI3K-RELATED"/>
    <property type="match status" value="1"/>
</dbReference>
<dbReference type="PROSITE" id="PS50011">
    <property type="entry name" value="PROTEIN_KINASE_DOM"/>
    <property type="match status" value="1"/>
</dbReference>
<dbReference type="Proteomes" id="UP000283530">
    <property type="component" value="Unassembled WGS sequence"/>
</dbReference>
<dbReference type="InterPro" id="IPR051681">
    <property type="entry name" value="Ser/Thr_Kinases-Pseudokinases"/>
</dbReference>
<dbReference type="InterPro" id="IPR000719">
    <property type="entry name" value="Prot_kinase_dom"/>
</dbReference>
<keyword evidence="6" id="KW-0040">ANK repeat</keyword>
<dbReference type="InterPro" id="IPR036770">
    <property type="entry name" value="Ankyrin_rpt-contain_sf"/>
</dbReference>
<dbReference type="InterPro" id="IPR011009">
    <property type="entry name" value="Kinase-like_dom_sf"/>
</dbReference>
<evidence type="ECO:0000256" key="1">
    <source>
        <dbReference type="ARBA" id="ARBA00005843"/>
    </source>
</evidence>
<comment type="caution">
    <text evidence="8">The sequence shown here is derived from an EMBL/GenBank/DDBJ whole genome shotgun (WGS) entry which is preliminary data.</text>
</comment>
<evidence type="ECO:0000313" key="8">
    <source>
        <dbReference type="EMBL" id="RWR71898.1"/>
    </source>
</evidence>
<comment type="similarity">
    <text evidence="1">Belongs to the protein kinase superfamily. TKL Ser/Thr protein kinase family.</text>
</comment>
<dbReference type="FunFam" id="3.30.200.20:FF:000180">
    <property type="entry name" value="serine/threonine-protein kinase STY46-like"/>
    <property type="match status" value="1"/>
</dbReference>
<dbReference type="Gene3D" id="3.30.200.20">
    <property type="entry name" value="Phosphorylase Kinase, domain 1"/>
    <property type="match status" value="1"/>
</dbReference>
<reference evidence="8 9" key="1">
    <citation type="journal article" date="2019" name="Nat. Plants">
        <title>Stout camphor tree genome fills gaps in understanding of flowering plant genome evolution.</title>
        <authorList>
            <person name="Chaw S.M."/>
            <person name="Liu Y.C."/>
            <person name="Wu Y.W."/>
            <person name="Wang H.Y."/>
            <person name="Lin C.I."/>
            <person name="Wu C.S."/>
            <person name="Ke H.M."/>
            <person name="Chang L.Y."/>
            <person name="Hsu C.Y."/>
            <person name="Yang H.T."/>
            <person name="Sudianto E."/>
            <person name="Hsu M.H."/>
            <person name="Wu K.P."/>
            <person name="Wang L.N."/>
            <person name="Leebens-Mack J.H."/>
            <person name="Tsai I.J."/>
        </authorList>
    </citation>
    <scope>NUCLEOTIDE SEQUENCE [LARGE SCALE GENOMIC DNA]</scope>
    <source>
        <strain evidence="9">cv. Chaw 1501</strain>
        <tissue evidence="8">Young leaves</tissue>
    </source>
</reference>